<sequence>MVNHLTGAQAVYEAMDRISHEIIMRSKHRLENKEKLKFFLDLTEKKRGEFGAIAIKISIVGIITAFEDLKPKVDIDPFHQPSISNRLWESIIISMQKIKQKSLRSDAKIVVLPILNDSMIEGSDLFVPPLPDENQEVNQELAARPTFQDDFDTLILNFRMKQCLASIRAMYGLEGDEQKEACKKCLEFIEDHFQQGIHDVQRRFLLSFFIQSDDKERGFLASFFDKSNGTFQLKSQEEAESIIQNRRDLSSVARTIKITDRYLKTVYTEIFGNDLPMPWLPLDTHHEEATGGIILADEDQEAPVVGRRSISPQKRDANNQDKRPLLPPKAGTKVFDVRRYNEGEDINVPPVAFPSQDSSQEEKEQEEETQSQPQQVPIQNEARREEVQQFANDDPIEDSSDDEEVHNTRYPKRSRHVTNKFGRDEYVESKEPTPTKSTKIAVAFGNTKVSSAKKAQKRSDVEEKMSFEGSDDESKENSQETPKKRNASSSPTSTPGSKRSRGRILLATPNQKFVAPKPGKKGSSSSSPSKNDEKKRKVRRVWTFEENNALKKGVKMHGVGNWALVKEQFSKELRYRTNVQLKDRWRVLKKNEEV</sequence>
<feature type="region of interest" description="Disordered" evidence="2">
    <location>
        <begin position="295"/>
        <end position="540"/>
    </location>
</feature>
<dbReference type="InterPro" id="IPR009057">
    <property type="entry name" value="Homeodomain-like_sf"/>
</dbReference>
<dbReference type="InterPro" id="IPR017930">
    <property type="entry name" value="Myb_dom"/>
</dbReference>
<dbReference type="PANTHER" id="PTHR46734">
    <property type="entry name" value="TELOMERIC REPEAT-BINDING FACTOR 1 TERF1"/>
    <property type="match status" value="1"/>
</dbReference>
<dbReference type="Pfam" id="PF00249">
    <property type="entry name" value="Myb_DNA-binding"/>
    <property type="match status" value="1"/>
</dbReference>
<dbReference type="Proteomes" id="UP001054902">
    <property type="component" value="Unassembled WGS sequence"/>
</dbReference>
<reference evidence="5 6" key="1">
    <citation type="journal article" date="2021" name="Sci. Rep.">
        <title>The genome of the diatom Chaetoceros tenuissimus carries an ancient integrated fragment of an extant virus.</title>
        <authorList>
            <person name="Hongo Y."/>
            <person name="Kimura K."/>
            <person name="Takaki Y."/>
            <person name="Yoshida Y."/>
            <person name="Baba S."/>
            <person name="Kobayashi G."/>
            <person name="Nagasaki K."/>
            <person name="Hano T."/>
            <person name="Tomaru Y."/>
        </authorList>
    </citation>
    <scope>NUCLEOTIDE SEQUENCE [LARGE SCALE GENOMIC DNA]</scope>
    <source>
        <strain evidence="5 6">NIES-3715</strain>
    </source>
</reference>
<evidence type="ECO:0000256" key="1">
    <source>
        <dbReference type="ARBA" id="ARBA00023242"/>
    </source>
</evidence>
<feature type="compositionally biased region" description="Basic residues" evidence="2">
    <location>
        <begin position="409"/>
        <end position="418"/>
    </location>
</feature>
<organism evidence="5 6">
    <name type="scientific">Chaetoceros tenuissimus</name>
    <dbReference type="NCBI Taxonomy" id="426638"/>
    <lineage>
        <taxon>Eukaryota</taxon>
        <taxon>Sar</taxon>
        <taxon>Stramenopiles</taxon>
        <taxon>Ochrophyta</taxon>
        <taxon>Bacillariophyta</taxon>
        <taxon>Coscinodiscophyceae</taxon>
        <taxon>Chaetocerotophycidae</taxon>
        <taxon>Chaetocerotales</taxon>
        <taxon>Chaetocerotaceae</taxon>
        <taxon>Chaetoceros</taxon>
    </lineage>
</organism>
<feature type="compositionally biased region" description="Polar residues" evidence="2">
    <location>
        <begin position="487"/>
        <end position="497"/>
    </location>
</feature>
<dbReference type="SMART" id="SM00717">
    <property type="entry name" value="SANT"/>
    <property type="match status" value="1"/>
</dbReference>
<dbReference type="PANTHER" id="PTHR46734:SF1">
    <property type="entry name" value="TELOMERIC REPEAT-BINDING FACTOR 1"/>
    <property type="match status" value="1"/>
</dbReference>
<evidence type="ECO:0000259" key="4">
    <source>
        <dbReference type="PROSITE" id="PS51294"/>
    </source>
</evidence>
<dbReference type="EMBL" id="BLLK01000016">
    <property type="protein sequence ID" value="GFH43735.1"/>
    <property type="molecule type" value="Genomic_DNA"/>
</dbReference>
<proteinExistence type="predicted"/>
<comment type="caution">
    <text evidence="5">The sequence shown here is derived from an EMBL/GenBank/DDBJ whole genome shotgun (WGS) entry which is preliminary data.</text>
</comment>
<dbReference type="SUPFAM" id="SSF46689">
    <property type="entry name" value="Homeodomain-like"/>
    <property type="match status" value="1"/>
</dbReference>
<name>A0AAD3CEQ5_9STRA</name>
<dbReference type="PROSITE" id="PS50090">
    <property type="entry name" value="MYB_LIKE"/>
    <property type="match status" value="1"/>
</dbReference>
<accession>A0AAD3CEQ5</accession>
<keyword evidence="6" id="KW-1185">Reference proteome</keyword>
<feature type="domain" description="Myb-like" evidence="3">
    <location>
        <begin position="534"/>
        <end position="589"/>
    </location>
</feature>
<dbReference type="InterPro" id="IPR001005">
    <property type="entry name" value="SANT/Myb"/>
</dbReference>
<feature type="domain" description="HTH myb-type" evidence="4">
    <location>
        <begin position="534"/>
        <end position="593"/>
    </location>
</feature>
<evidence type="ECO:0000313" key="5">
    <source>
        <dbReference type="EMBL" id="GFH43735.1"/>
    </source>
</evidence>
<feature type="compositionally biased region" description="Basic and acidic residues" evidence="2">
    <location>
        <begin position="421"/>
        <end position="433"/>
    </location>
</feature>
<feature type="compositionally biased region" description="Acidic residues" evidence="2">
    <location>
        <begin position="394"/>
        <end position="404"/>
    </location>
</feature>
<dbReference type="AlphaFoldDB" id="A0AAD3CEQ5"/>
<protein>
    <submittedName>
        <fullName evidence="5">Uncharacterized protein</fullName>
    </submittedName>
</protein>
<keyword evidence="1" id="KW-0539">Nucleus</keyword>
<evidence type="ECO:0000259" key="3">
    <source>
        <dbReference type="PROSITE" id="PS50090"/>
    </source>
</evidence>
<feature type="compositionally biased region" description="Basic and acidic residues" evidence="2">
    <location>
        <begin position="457"/>
        <end position="466"/>
    </location>
</feature>
<feature type="compositionally biased region" description="Basic and acidic residues" evidence="2">
    <location>
        <begin position="313"/>
        <end position="324"/>
    </location>
</feature>
<evidence type="ECO:0000256" key="2">
    <source>
        <dbReference type="SAM" id="MobiDB-lite"/>
    </source>
</evidence>
<gene>
    <name evidence="5" type="ORF">CTEN210_00208</name>
</gene>
<dbReference type="CDD" id="cd11660">
    <property type="entry name" value="SANT_TRF"/>
    <property type="match status" value="1"/>
</dbReference>
<dbReference type="InterPro" id="IPR052450">
    <property type="entry name" value="TRBD-Containing_Protein"/>
</dbReference>
<dbReference type="Gene3D" id="1.10.246.220">
    <property type="match status" value="1"/>
</dbReference>
<dbReference type="PROSITE" id="PS51294">
    <property type="entry name" value="HTH_MYB"/>
    <property type="match status" value="1"/>
</dbReference>
<evidence type="ECO:0000313" key="6">
    <source>
        <dbReference type="Proteomes" id="UP001054902"/>
    </source>
</evidence>